<comment type="subcellular location">
    <subcellularLocation>
        <location evidence="1">Cell inner membrane</location>
        <topology evidence="1">Multi-pass membrane protein</topology>
    </subcellularLocation>
    <subcellularLocation>
        <location evidence="8">Cell membrane</location>
        <topology evidence="8">Multi-pass membrane protein</topology>
    </subcellularLocation>
</comment>
<dbReference type="PROSITE" id="PS50928">
    <property type="entry name" value="ABC_TM1"/>
    <property type="match status" value="1"/>
</dbReference>
<evidence type="ECO:0000256" key="1">
    <source>
        <dbReference type="ARBA" id="ARBA00004429"/>
    </source>
</evidence>
<keyword evidence="11" id="KW-1185">Reference proteome</keyword>
<dbReference type="Pfam" id="PF00528">
    <property type="entry name" value="BPD_transp_1"/>
    <property type="match status" value="1"/>
</dbReference>
<dbReference type="GO" id="GO:0055085">
    <property type="term" value="P:transmembrane transport"/>
    <property type="evidence" value="ECO:0007669"/>
    <property type="project" value="InterPro"/>
</dbReference>
<evidence type="ECO:0000256" key="5">
    <source>
        <dbReference type="ARBA" id="ARBA00022692"/>
    </source>
</evidence>
<evidence type="ECO:0000256" key="4">
    <source>
        <dbReference type="ARBA" id="ARBA00022519"/>
    </source>
</evidence>
<feature type="domain" description="ABC transmembrane type-1" evidence="9">
    <location>
        <begin position="81"/>
        <end position="269"/>
    </location>
</feature>
<evidence type="ECO:0000313" key="10">
    <source>
        <dbReference type="EMBL" id="RLP74607.1"/>
    </source>
</evidence>
<keyword evidence="7 8" id="KW-0472">Membrane</keyword>
<evidence type="ECO:0000313" key="11">
    <source>
        <dbReference type="Proteomes" id="UP000269692"/>
    </source>
</evidence>
<feature type="transmembrane region" description="Helical" evidence="8">
    <location>
        <begin position="205"/>
        <end position="228"/>
    </location>
</feature>
<keyword evidence="5 8" id="KW-0812">Transmembrane</keyword>
<evidence type="ECO:0000256" key="2">
    <source>
        <dbReference type="ARBA" id="ARBA00022448"/>
    </source>
</evidence>
<feature type="transmembrane region" description="Helical" evidence="8">
    <location>
        <begin position="248"/>
        <end position="269"/>
    </location>
</feature>
<gene>
    <name evidence="10" type="ORF">D9R14_18190</name>
</gene>
<keyword evidence="4" id="KW-0997">Cell inner membrane</keyword>
<keyword evidence="3" id="KW-1003">Cell membrane</keyword>
<keyword evidence="6 8" id="KW-1133">Transmembrane helix</keyword>
<dbReference type="Gene3D" id="1.10.3720.10">
    <property type="entry name" value="MetI-like"/>
    <property type="match status" value="1"/>
</dbReference>
<evidence type="ECO:0000256" key="6">
    <source>
        <dbReference type="ARBA" id="ARBA00022989"/>
    </source>
</evidence>
<dbReference type="Proteomes" id="UP000269692">
    <property type="component" value="Unassembled WGS sequence"/>
</dbReference>
<dbReference type="OrthoDB" id="9782004at2"/>
<sequence length="282" mass="29940">MSTPSREAEPSPARPLRRPMDWGNAALAAATVVAYAVVLLPIIVIIISSFNPSSALTFPPQQLSLRWYFEFFNTADMVSGFVWSLVIAVIAAAASVVLGTLAAIALARGRFPFKGAINAFLLTPLIFPGLILGVALLLYFQLAHAPILARIATAHILLGVPFVVRSVLSSLDLFDIRVEEAAIIHGASPVRAFFKVTLPSIQPGIVAGAVFAFVVSFGEVNATLFLTGPGLSTLPIQIYSQIQYGSEQVIVAAASTLQMGLVIALIVILEKVFGLSITTPTR</sequence>
<feature type="transmembrane region" description="Helical" evidence="8">
    <location>
        <begin position="119"/>
        <end position="141"/>
    </location>
</feature>
<comment type="caution">
    <text evidence="10">The sequence shown here is derived from an EMBL/GenBank/DDBJ whole genome shotgun (WGS) entry which is preliminary data.</text>
</comment>
<keyword evidence="2 8" id="KW-0813">Transport</keyword>
<dbReference type="PANTHER" id="PTHR43357:SF4">
    <property type="entry name" value="INNER MEMBRANE ABC TRANSPORTER PERMEASE PROTEIN YDCV"/>
    <property type="match status" value="1"/>
</dbReference>
<protein>
    <submittedName>
        <fullName evidence="10">ABC transporter permease</fullName>
    </submittedName>
</protein>
<organism evidence="10 11">
    <name type="scientific">Xanthobacter tagetidis</name>
    <dbReference type="NCBI Taxonomy" id="60216"/>
    <lineage>
        <taxon>Bacteria</taxon>
        <taxon>Pseudomonadati</taxon>
        <taxon>Pseudomonadota</taxon>
        <taxon>Alphaproteobacteria</taxon>
        <taxon>Hyphomicrobiales</taxon>
        <taxon>Xanthobacteraceae</taxon>
        <taxon>Xanthobacter</taxon>
    </lineage>
</organism>
<dbReference type="AlphaFoldDB" id="A0A3L7A334"/>
<dbReference type="CDD" id="cd06261">
    <property type="entry name" value="TM_PBP2"/>
    <property type="match status" value="1"/>
</dbReference>
<dbReference type="SUPFAM" id="SSF161098">
    <property type="entry name" value="MetI-like"/>
    <property type="match status" value="1"/>
</dbReference>
<evidence type="ECO:0000259" key="9">
    <source>
        <dbReference type="PROSITE" id="PS50928"/>
    </source>
</evidence>
<comment type="similarity">
    <text evidence="8">Belongs to the binding-protein-dependent transport system permease family.</text>
</comment>
<dbReference type="EMBL" id="RCTF01000018">
    <property type="protein sequence ID" value="RLP74607.1"/>
    <property type="molecule type" value="Genomic_DNA"/>
</dbReference>
<evidence type="ECO:0000256" key="8">
    <source>
        <dbReference type="RuleBase" id="RU363032"/>
    </source>
</evidence>
<feature type="transmembrane region" description="Helical" evidence="8">
    <location>
        <begin position="147"/>
        <end position="168"/>
    </location>
</feature>
<dbReference type="InterPro" id="IPR000515">
    <property type="entry name" value="MetI-like"/>
</dbReference>
<reference evidence="10 11" key="1">
    <citation type="submission" date="2018-10" db="EMBL/GenBank/DDBJ databases">
        <title>Xanthobacter tagetidis genome sequencing and assembly.</title>
        <authorList>
            <person name="Maclea K.S."/>
            <person name="Goen A.E."/>
            <person name="Fatima S.A."/>
        </authorList>
    </citation>
    <scope>NUCLEOTIDE SEQUENCE [LARGE SCALE GENOMIC DNA]</scope>
    <source>
        <strain evidence="10 11">ATCC 700314</strain>
    </source>
</reference>
<dbReference type="InterPro" id="IPR035906">
    <property type="entry name" value="MetI-like_sf"/>
</dbReference>
<evidence type="ECO:0000256" key="3">
    <source>
        <dbReference type="ARBA" id="ARBA00022475"/>
    </source>
</evidence>
<proteinExistence type="inferred from homology"/>
<feature type="transmembrane region" description="Helical" evidence="8">
    <location>
        <begin position="81"/>
        <end position="107"/>
    </location>
</feature>
<accession>A0A3L7A334</accession>
<name>A0A3L7A334_9HYPH</name>
<feature type="transmembrane region" description="Helical" evidence="8">
    <location>
        <begin position="25"/>
        <end position="50"/>
    </location>
</feature>
<dbReference type="GO" id="GO:0005886">
    <property type="term" value="C:plasma membrane"/>
    <property type="evidence" value="ECO:0007669"/>
    <property type="project" value="UniProtKB-SubCell"/>
</dbReference>
<evidence type="ECO:0000256" key="7">
    <source>
        <dbReference type="ARBA" id="ARBA00023136"/>
    </source>
</evidence>
<dbReference type="PANTHER" id="PTHR43357">
    <property type="entry name" value="INNER MEMBRANE ABC TRANSPORTER PERMEASE PROTEIN YDCV"/>
    <property type="match status" value="1"/>
</dbReference>